<protein>
    <recommendedName>
        <fullName evidence="3">Glycosyltransferase 2-like domain-containing protein</fullName>
    </recommendedName>
</protein>
<accession>A0A101JL26</accession>
<organism evidence="1 2">
    <name type="scientific">Actinoplanes awajinensis subsp. mycoplanecinus</name>
    <dbReference type="NCBI Taxonomy" id="135947"/>
    <lineage>
        <taxon>Bacteria</taxon>
        <taxon>Bacillati</taxon>
        <taxon>Actinomycetota</taxon>
        <taxon>Actinomycetes</taxon>
        <taxon>Micromonosporales</taxon>
        <taxon>Micromonosporaceae</taxon>
        <taxon>Actinoplanes</taxon>
    </lineage>
</organism>
<dbReference type="SUPFAM" id="SSF53448">
    <property type="entry name" value="Nucleotide-diphospho-sugar transferases"/>
    <property type="match status" value="1"/>
</dbReference>
<dbReference type="OrthoDB" id="9771846at2"/>
<reference evidence="1 2" key="1">
    <citation type="submission" date="2015-10" db="EMBL/GenBank/DDBJ databases">
        <authorList>
            <person name="Gilbert D.G."/>
        </authorList>
    </citation>
    <scope>NUCLEOTIDE SEQUENCE [LARGE SCALE GENOMIC DNA]</scope>
    <source>
        <strain evidence="1 2">NRRL B-16712</strain>
    </source>
</reference>
<evidence type="ECO:0008006" key="3">
    <source>
        <dbReference type="Google" id="ProtNLM"/>
    </source>
</evidence>
<name>A0A101JL26_9ACTN</name>
<dbReference type="InterPro" id="IPR029044">
    <property type="entry name" value="Nucleotide-diphossugar_trans"/>
</dbReference>
<proteinExistence type="predicted"/>
<dbReference type="EMBL" id="LLZH01000285">
    <property type="protein sequence ID" value="KUL28742.1"/>
    <property type="molecule type" value="Genomic_DNA"/>
</dbReference>
<sequence length="284" mass="30846">MQVVSTDRGETVTGLGVVIPTHRGSALLDRSMAALARQTRTRGLHVVVAVNDGRADSYDRAVALAPTLRAVGMRCTVIRTTAGRSAALRAADRLLPPGARLYLDQDAVLSPRAVAGLVAALSPGTGVHFAVPSLRLVSARSAVTRAYFRIWRDLPYVRRSPATCGAYAVSAEGRSRWGELPDLHSDDKWVRWHFAPHERLVVASESYEVVAPDGLMDLLRARRRYQRGNRELADLAARPPFPDDHIRHRGIVRSLLAKPAAWPAAAIFLAVHAASRLAGPQGSR</sequence>
<evidence type="ECO:0000313" key="2">
    <source>
        <dbReference type="Proteomes" id="UP000053244"/>
    </source>
</evidence>
<dbReference type="CDD" id="cd00761">
    <property type="entry name" value="Glyco_tranf_GTA_type"/>
    <property type="match status" value="1"/>
</dbReference>
<dbReference type="Gene3D" id="3.90.550.10">
    <property type="entry name" value="Spore Coat Polysaccharide Biosynthesis Protein SpsA, Chain A"/>
    <property type="match status" value="1"/>
</dbReference>
<keyword evidence="2" id="KW-1185">Reference proteome</keyword>
<dbReference type="AlphaFoldDB" id="A0A101JL26"/>
<gene>
    <name evidence="1" type="ORF">ADL15_30815</name>
</gene>
<dbReference type="Proteomes" id="UP000053244">
    <property type="component" value="Unassembled WGS sequence"/>
</dbReference>
<comment type="caution">
    <text evidence="1">The sequence shown here is derived from an EMBL/GenBank/DDBJ whole genome shotgun (WGS) entry which is preliminary data.</text>
</comment>
<evidence type="ECO:0000313" key="1">
    <source>
        <dbReference type="EMBL" id="KUL28742.1"/>
    </source>
</evidence>